<evidence type="ECO:0000313" key="3">
    <source>
        <dbReference type="Proteomes" id="UP000765509"/>
    </source>
</evidence>
<accession>A0A9Q3EGW6</accession>
<gene>
    <name evidence="2" type="ORF">O181_058361</name>
</gene>
<dbReference type="AlphaFoldDB" id="A0A9Q3EGW6"/>
<sequence length="74" mass="8388">MEGKESVKDILSAFAKKQPELNKKFMEKPTVKPKLEGEVKLTEKKSEDKSTPTAHVEDWSNWKPPTISSANDPF</sequence>
<reference evidence="2" key="1">
    <citation type="submission" date="2021-03" db="EMBL/GenBank/DDBJ databases">
        <title>Draft genome sequence of rust myrtle Austropuccinia psidii MF-1, a brazilian biotype.</title>
        <authorList>
            <person name="Quecine M.C."/>
            <person name="Pachon D.M.R."/>
            <person name="Bonatelli M.L."/>
            <person name="Correr F.H."/>
            <person name="Franceschini L.M."/>
            <person name="Leite T.F."/>
            <person name="Margarido G.R.A."/>
            <person name="Almeida C.A."/>
            <person name="Ferrarezi J.A."/>
            <person name="Labate C.A."/>
        </authorList>
    </citation>
    <scope>NUCLEOTIDE SEQUENCE</scope>
    <source>
        <strain evidence="2">MF-1</strain>
    </source>
</reference>
<keyword evidence="3" id="KW-1185">Reference proteome</keyword>
<feature type="compositionally biased region" description="Basic and acidic residues" evidence="1">
    <location>
        <begin position="38"/>
        <end position="60"/>
    </location>
</feature>
<evidence type="ECO:0000256" key="1">
    <source>
        <dbReference type="SAM" id="MobiDB-lite"/>
    </source>
</evidence>
<dbReference type="Proteomes" id="UP000765509">
    <property type="component" value="Unassembled WGS sequence"/>
</dbReference>
<comment type="caution">
    <text evidence="2">The sequence shown here is derived from an EMBL/GenBank/DDBJ whole genome shotgun (WGS) entry which is preliminary data.</text>
</comment>
<feature type="region of interest" description="Disordered" evidence="1">
    <location>
        <begin position="38"/>
        <end position="74"/>
    </location>
</feature>
<evidence type="ECO:0000313" key="2">
    <source>
        <dbReference type="EMBL" id="MBW0518646.1"/>
    </source>
</evidence>
<proteinExistence type="predicted"/>
<organism evidence="2 3">
    <name type="scientific">Austropuccinia psidii MF-1</name>
    <dbReference type="NCBI Taxonomy" id="1389203"/>
    <lineage>
        <taxon>Eukaryota</taxon>
        <taxon>Fungi</taxon>
        <taxon>Dikarya</taxon>
        <taxon>Basidiomycota</taxon>
        <taxon>Pucciniomycotina</taxon>
        <taxon>Pucciniomycetes</taxon>
        <taxon>Pucciniales</taxon>
        <taxon>Sphaerophragmiaceae</taxon>
        <taxon>Austropuccinia</taxon>
    </lineage>
</organism>
<dbReference type="EMBL" id="AVOT02026775">
    <property type="protein sequence ID" value="MBW0518646.1"/>
    <property type="molecule type" value="Genomic_DNA"/>
</dbReference>
<protein>
    <submittedName>
        <fullName evidence="2">Uncharacterized protein</fullName>
    </submittedName>
</protein>
<name>A0A9Q3EGW6_9BASI</name>